<accession>A0A2M7VDU4</accession>
<protein>
    <submittedName>
        <fullName evidence="2">Uncharacterized protein</fullName>
    </submittedName>
</protein>
<sequence>MQNESNLKFEQKEKTNPEIEIGNPHDIEGLLLFSILQNKIDISTCDTKEGKEILAEYQVEDLRKFRIQYQELVELTDSNKELIDWLSFSFNKNQDIKDCVLEQIKMHKSPYLHIKLNYLMLKFHNLIAEFQQTITVNEKTSDYINNDIDRRQNDLSELKNKINEAISFFLPKNFGNIKEYVYLPHNPLMKSQSGFGMHLGETYYIMSDHNNRVNEVHEFLHSIINPITEKIKLTEVEKRSILEFSTEKTKEHYEFAASILNETLIRSYRTGFNVENQPTFESFKKILLSTPRNIIIEILAREHGSPITDNIDELLNDESITRQYYDKYVRDKFKDKVWEFYKSYQAEINQNNTQSFEDYFLQNYKSIFE</sequence>
<feature type="region of interest" description="Disordered" evidence="1">
    <location>
        <begin position="1"/>
        <end position="21"/>
    </location>
</feature>
<dbReference type="AlphaFoldDB" id="A0A2M7VDU4"/>
<feature type="compositionally biased region" description="Basic and acidic residues" evidence="1">
    <location>
        <begin position="7"/>
        <end position="21"/>
    </location>
</feature>
<reference evidence="3" key="1">
    <citation type="submission" date="2017-09" db="EMBL/GenBank/DDBJ databases">
        <title>Depth-based differentiation of microbial function through sediment-hosted aquifers and enrichment of novel symbionts in the deep terrestrial subsurface.</title>
        <authorList>
            <person name="Probst A.J."/>
            <person name="Ladd B."/>
            <person name="Jarett J.K."/>
            <person name="Geller-Mcgrath D.E."/>
            <person name="Sieber C.M.K."/>
            <person name="Emerson J.B."/>
            <person name="Anantharaman K."/>
            <person name="Thomas B.C."/>
            <person name="Malmstrom R."/>
            <person name="Stieglmeier M."/>
            <person name="Klingl A."/>
            <person name="Woyke T."/>
            <person name="Ryan C.M."/>
            <person name="Banfield J.F."/>
        </authorList>
    </citation>
    <scope>NUCLEOTIDE SEQUENCE [LARGE SCALE GENOMIC DNA]</scope>
</reference>
<evidence type="ECO:0000256" key="1">
    <source>
        <dbReference type="SAM" id="MobiDB-lite"/>
    </source>
</evidence>
<dbReference type="Proteomes" id="UP000230405">
    <property type="component" value="Unassembled WGS sequence"/>
</dbReference>
<evidence type="ECO:0000313" key="3">
    <source>
        <dbReference type="Proteomes" id="UP000230405"/>
    </source>
</evidence>
<gene>
    <name evidence="2" type="ORF">COX77_03835</name>
</gene>
<dbReference type="EMBL" id="PFPO01000073">
    <property type="protein sequence ID" value="PIZ98631.1"/>
    <property type="molecule type" value="Genomic_DNA"/>
</dbReference>
<evidence type="ECO:0000313" key="2">
    <source>
        <dbReference type="EMBL" id="PIZ98631.1"/>
    </source>
</evidence>
<organism evidence="2 3">
    <name type="scientific">Candidatus Komeilibacteria bacterium CG_4_10_14_0_2_um_filter_37_10</name>
    <dbReference type="NCBI Taxonomy" id="1974470"/>
    <lineage>
        <taxon>Bacteria</taxon>
        <taxon>Candidatus Komeiliibacteriota</taxon>
    </lineage>
</organism>
<comment type="caution">
    <text evidence="2">The sequence shown here is derived from an EMBL/GenBank/DDBJ whole genome shotgun (WGS) entry which is preliminary data.</text>
</comment>
<name>A0A2M7VDU4_9BACT</name>
<proteinExistence type="predicted"/>